<evidence type="ECO:0000256" key="9">
    <source>
        <dbReference type="ARBA" id="ARBA00070675"/>
    </source>
</evidence>
<evidence type="ECO:0000256" key="11">
    <source>
        <dbReference type="PIRSR" id="PIRSR002583-1"/>
    </source>
</evidence>
<feature type="binding site" evidence="11">
    <location>
        <position position="83"/>
    </location>
    <ligand>
        <name>ATP</name>
        <dbReference type="ChEBI" id="CHEBI:30616"/>
    </ligand>
</feature>
<sequence>MTQDATSETLGFQAEVKQLLHLMIHSLYSNKEIFLRELVSNASDACDKLRFEAIDQPDLLAGDGDLAIRVSYDKAARTITIADNGIGLSREEAIANLGTIARSGTREFFAQLTGDKQKDAQLIGQFGVGFYSSFIVADKVSVLSRRAGSDEAIRWESDGQGEFSIAPAEKAGRGTDVVLHLRADEDEFLSGWKLREILRRYSDHISLPIQMRKEEWDADKGEQVIRDEWETVNQANALWTRSKGDISDEQYREFYKTVSHDFEDPLAWTHNRVEGRSEYTQLLYVPRRAPFDLWDRDARRGVKLYVKRVFIMDDAEQLLPTYLRFVRGVIDSADLPLNVSREILQESRDVRAIREGSAKRILSLLEDLAENRPEDYAAFWGEFGQVLKEGVGEDPSNQERIAKLLRFASTQSGDAAQTVSLADYLGRLKEGQDKIYYVTADSFSAASNSPHLEIFRKKGIEVLLLWDRVDEWMLSHLREFEGKSLVSVAKGGLDLADLADEEEKKKQTEVAESFKPLVERLQAALGEQVKEVRVTLRLVDSPACVVVGQNDLSPHLLRMLKAAGQEAPEVKPVLEINPEHALIARIRDVPDADFGAWAQLLLDQALLAEGAQIADPAAFVKRLNALLLKV</sequence>
<dbReference type="GO" id="GO:0140662">
    <property type="term" value="F:ATP-dependent protein folding chaperone"/>
    <property type="evidence" value="ECO:0007669"/>
    <property type="project" value="InterPro"/>
</dbReference>
<reference evidence="13 16" key="2">
    <citation type="submission" date="2016-07" db="EMBL/GenBank/DDBJ databases">
        <title>Complete genome sequences of Bordetella pseudohinzii.</title>
        <authorList>
            <person name="Spilker T."/>
            <person name="Darrah R."/>
            <person name="LiPuma J.J."/>
        </authorList>
    </citation>
    <scope>NUCLEOTIDE SEQUENCE [LARGE SCALE GENOMIC DNA]</scope>
    <source>
        <strain evidence="13 16">HI4681</strain>
    </source>
</reference>
<dbReference type="GO" id="GO:0016887">
    <property type="term" value="F:ATP hydrolysis activity"/>
    <property type="evidence" value="ECO:0007669"/>
    <property type="project" value="InterPro"/>
</dbReference>
<dbReference type="CDD" id="cd16927">
    <property type="entry name" value="HATPase_Hsp90-like"/>
    <property type="match status" value="1"/>
</dbReference>
<name>A0A0J6C1D0_9BORD</name>
<evidence type="ECO:0000256" key="8">
    <source>
        <dbReference type="ARBA" id="ARBA00058590"/>
    </source>
</evidence>
<dbReference type="Gene3D" id="3.30.565.10">
    <property type="entry name" value="Histidine kinase-like ATPase, C-terminal domain"/>
    <property type="match status" value="1"/>
</dbReference>
<evidence type="ECO:0000256" key="6">
    <source>
        <dbReference type="ARBA" id="ARBA00023016"/>
    </source>
</evidence>
<dbReference type="RefSeq" id="WP_043213906.1">
    <property type="nucleotide sequence ID" value="NZ_CAJGUP010000181.1"/>
</dbReference>
<keyword evidence="5 10" id="KW-0067">ATP-binding</keyword>
<evidence type="ECO:0000259" key="12">
    <source>
        <dbReference type="SMART" id="SM00387"/>
    </source>
</evidence>
<evidence type="ECO:0000313" key="16">
    <source>
        <dbReference type="Proteomes" id="UP000092950"/>
    </source>
</evidence>
<dbReference type="EMBL" id="CYTV01000010">
    <property type="protein sequence ID" value="CUJ03043.1"/>
    <property type="molecule type" value="Genomic_DNA"/>
</dbReference>
<evidence type="ECO:0000256" key="7">
    <source>
        <dbReference type="ARBA" id="ARBA00023186"/>
    </source>
</evidence>
<organism evidence="14 15">
    <name type="scientific">Bordetella pseudohinzii</name>
    <dbReference type="NCBI Taxonomy" id="1331258"/>
    <lineage>
        <taxon>Bacteria</taxon>
        <taxon>Pseudomonadati</taxon>
        <taxon>Pseudomonadota</taxon>
        <taxon>Betaproteobacteria</taxon>
        <taxon>Burkholderiales</taxon>
        <taxon>Alcaligenaceae</taxon>
        <taxon>Bordetella</taxon>
    </lineage>
</organism>
<keyword evidence="7 10" id="KW-0143">Chaperone</keyword>
<feature type="domain" description="Histidine kinase/HSP90-like ATPase" evidence="12">
    <location>
        <begin position="30"/>
        <end position="185"/>
    </location>
</feature>
<dbReference type="InterPro" id="IPR020568">
    <property type="entry name" value="Ribosomal_Su5_D2-typ_SF"/>
</dbReference>
<proteinExistence type="inferred from homology"/>
<dbReference type="InterPro" id="IPR020575">
    <property type="entry name" value="Hsp90_N"/>
</dbReference>
<dbReference type="SMART" id="SM00387">
    <property type="entry name" value="HATPase_c"/>
    <property type="match status" value="1"/>
</dbReference>
<dbReference type="Gene3D" id="1.20.120.790">
    <property type="entry name" value="Heat shock protein 90, C-terminal domain"/>
    <property type="match status" value="1"/>
</dbReference>
<keyword evidence="4 10" id="KW-0547">Nucleotide-binding</keyword>
<gene>
    <name evidence="10 14" type="primary">htpG</name>
    <name evidence="13" type="ORF">BBN53_18865</name>
    <name evidence="14" type="ORF">ERS370011_03413</name>
</gene>
<dbReference type="InterPro" id="IPR036890">
    <property type="entry name" value="HATPase_C_sf"/>
</dbReference>
<feature type="binding site" evidence="11">
    <location>
        <position position="341"/>
    </location>
    <ligand>
        <name>ATP</name>
        <dbReference type="ChEBI" id="CHEBI:30616"/>
    </ligand>
</feature>
<evidence type="ECO:0000313" key="14">
    <source>
        <dbReference type="EMBL" id="CUJ03043.1"/>
    </source>
</evidence>
<keyword evidence="16" id="KW-1185">Reference proteome</keyword>
<dbReference type="NCBIfam" id="NF003555">
    <property type="entry name" value="PRK05218.1"/>
    <property type="match status" value="1"/>
</dbReference>
<feature type="region of interest" description="C" evidence="10">
    <location>
        <begin position="559"/>
        <end position="630"/>
    </location>
</feature>
<dbReference type="Proteomes" id="UP000053096">
    <property type="component" value="Unassembled WGS sequence"/>
</dbReference>
<keyword evidence="6 10" id="KW-0346">Stress response</keyword>
<dbReference type="AlphaFoldDB" id="A0A0J6C1D0"/>
<dbReference type="Proteomes" id="UP000092950">
    <property type="component" value="Chromosome"/>
</dbReference>
<dbReference type="InterPro" id="IPR001404">
    <property type="entry name" value="Hsp90_fam"/>
</dbReference>
<evidence type="ECO:0000256" key="5">
    <source>
        <dbReference type="ARBA" id="ARBA00022840"/>
    </source>
</evidence>
<feature type="binding site" evidence="11">
    <location>
        <begin position="125"/>
        <end position="130"/>
    </location>
    <ligand>
        <name>ATP</name>
        <dbReference type="ChEBI" id="CHEBI:30616"/>
    </ligand>
</feature>
<dbReference type="InterPro" id="IPR019805">
    <property type="entry name" value="Heat_shock_protein_90_CS"/>
</dbReference>
<dbReference type="Gene3D" id="3.30.230.80">
    <property type="match status" value="1"/>
</dbReference>
<dbReference type="InterPro" id="IPR037196">
    <property type="entry name" value="HSP90_C"/>
</dbReference>
<dbReference type="SUPFAM" id="SSF54211">
    <property type="entry name" value="Ribosomal protein S5 domain 2-like"/>
    <property type="match status" value="1"/>
</dbReference>
<dbReference type="KEGG" id="bpdz:BBN53_18865"/>
<dbReference type="FunFam" id="3.30.230.80:FF:000002">
    <property type="entry name" value="Molecular chaperone HtpG"/>
    <property type="match status" value="1"/>
</dbReference>
<comment type="subunit">
    <text evidence="10">Homodimer.</text>
</comment>
<dbReference type="PRINTS" id="PR00775">
    <property type="entry name" value="HEATSHOCK90"/>
</dbReference>
<feature type="binding site" evidence="11">
    <location>
        <position position="37"/>
    </location>
    <ligand>
        <name>ATP</name>
        <dbReference type="ChEBI" id="CHEBI:30616"/>
    </ligand>
</feature>
<dbReference type="Pfam" id="PF00183">
    <property type="entry name" value="HSP90"/>
    <property type="match status" value="1"/>
</dbReference>
<accession>A0A0M7H353</accession>
<comment type="function">
    <text evidence="8 10">Molecular chaperone. Has ATPase activity.</text>
</comment>
<dbReference type="Gene3D" id="3.40.50.11260">
    <property type="match status" value="1"/>
</dbReference>
<feature type="binding site" evidence="11">
    <location>
        <position position="96"/>
    </location>
    <ligand>
        <name>ATP</name>
        <dbReference type="ChEBI" id="CHEBI:30616"/>
    </ligand>
</feature>
<dbReference type="EMBL" id="CP016440">
    <property type="protein sequence ID" value="ANY17765.1"/>
    <property type="molecule type" value="Genomic_DNA"/>
</dbReference>
<evidence type="ECO:0000256" key="1">
    <source>
        <dbReference type="ARBA" id="ARBA00004496"/>
    </source>
</evidence>
<dbReference type="HAMAP" id="MF_00505">
    <property type="entry name" value="HSP90"/>
    <property type="match status" value="1"/>
</dbReference>
<evidence type="ECO:0000256" key="4">
    <source>
        <dbReference type="ARBA" id="ARBA00022741"/>
    </source>
</evidence>
<feature type="binding site" evidence="11">
    <location>
        <begin position="103"/>
        <end position="104"/>
    </location>
    <ligand>
        <name>ATP</name>
        <dbReference type="ChEBI" id="CHEBI:30616"/>
    </ligand>
</feature>
<dbReference type="OrthoDB" id="9802640at2"/>
<evidence type="ECO:0000256" key="2">
    <source>
        <dbReference type="ARBA" id="ARBA00008239"/>
    </source>
</evidence>
<feature type="binding site" evidence="11">
    <location>
        <position position="41"/>
    </location>
    <ligand>
        <name>ATP</name>
        <dbReference type="ChEBI" id="CHEBI:30616"/>
    </ligand>
</feature>
<comment type="similarity">
    <text evidence="2 10">Belongs to the heat shock protein 90 family.</text>
</comment>
<dbReference type="SUPFAM" id="SSF110942">
    <property type="entry name" value="HSP90 C-terminal domain"/>
    <property type="match status" value="1"/>
</dbReference>
<keyword evidence="3 10" id="KW-0963">Cytoplasm</keyword>
<accession>A0A0J6C1D0</accession>
<feature type="region of interest" description="A; substrate-binding" evidence="10">
    <location>
        <begin position="1"/>
        <end position="341"/>
    </location>
</feature>
<comment type="caution">
    <text evidence="10">Lacks conserved residue(s) required for the propagation of feature annotation.</text>
</comment>
<dbReference type="PANTHER" id="PTHR11528">
    <property type="entry name" value="HEAT SHOCK PROTEIN 90 FAMILY MEMBER"/>
    <property type="match status" value="1"/>
</dbReference>
<comment type="subcellular location">
    <subcellularLocation>
        <location evidence="1 10">Cytoplasm</location>
    </subcellularLocation>
</comment>
<dbReference type="GO" id="GO:0005737">
    <property type="term" value="C:cytoplasm"/>
    <property type="evidence" value="ECO:0007669"/>
    <property type="project" value="UniProtKB-SubCell"/>
</dbReference>
<dbReference type="PROSITE" id="PS00298">
    <property type="entry name" value="HSP90"/>
    <property type="match status" value="1"/>
</dbReference>
<protein>
    <recommendedName>
        <fullName evidence="9 10">Chaperone protein HtpG</fullName>
    </recommendedName>
    <alternativeName>
        <fullName evidence="10">Heat shock protein HtpG</fullName>
    </alternativeName>
    <alternativeName>
        <fullName evidence="10">High temperature protein G</fullName>
    </alternativeName>
</protein>
<dbReference type="Pfam" id="PF13589">
    <property type="entry name" value="HATPase_c_3"/>
    <property type="match status" value="1"/>
</dbReference>
<dbReference type="PIRSF" id="PIRSF002583">
    <property type="entry name" value="Hsp90"/>
    <property type="match status" value="1"/>
</dbReference>
<evidence type="ECO:0000256" key="10">
    <source>
        <dbReference type="HAMAP-Rule" id="MF_00505"/>
    </source>
</evidence>
<evidence type="ECO:0000313" key="13">
    <source>
        <dbReference type="EMBL" id="ANY17765.1"/>
    </source>
</evidence>
<dbReference type="SUPFAM" id="SSF55874">
    <property type="entry name" value="ATPase domain of HSP90 chaperone/DNA topoisomerase II/histidine kinase"/>
    <property type="match status" value="1"/>
</dbReference>
<reference evidence="14 15" key="1">
    <citation type="submission" date="2015-09" db="EMBL/GenBank/DDBJ databases">
        <authorList>
            <person name="Jackson K.R."/>
            <person name="Lunt B.L."/>
            <person name="Fisher J.N.B."/>
            <person name="Gardner A.V."/>
            <person name="Bailey M.E."/>
            <person name="Deus L.M."/>
            <person name="Earl A.S."/>
            <person name="Gibby P.D."/>
            <person name="Hartmann K.A."/>
            <person name="Liu J.E."/>
            <person name="Manci A.M."/>
            <person name="Nielsen D.A."/>
            <person name="Solomon M.B."/>
            <person name="Breakwell D.P."/>
            <person name="Burnett S.H."/>
            <person name="Grose J.H."/>
        </authorList>
    </citation>
    <scope>NUCLEOTIDE SEQUENCE [LARGE SCALE GENOMIC DNA]</scope>
    <source>
        <strain evidence="14 15">2789STDY5608636</strain>
    </source>
</reference>
<dbReference type="FunFam" id="3.30.565.10:FF:000009">
    <property type="entry name" value="Molecular chaperone HtpG"/>
    <property type="match status" value="1"/>
</dbReference>
<feature type="binding site" evidence="11">
    <location>
        <position position="175"/>
    </location>
    <ligand>
        <name>ATP</name>
        <dbReference type="ChEBI" id="CHEBI:30616"/>
    </ligand>
</feature>
<evidence type="ECO:0000256" key="3">
    <source>
        <dbReference type="ARBA" id="ARBA00022490"/>
    </source>
</evidence>
<evidence type="ECO:0000313" key="15">
    <source>
        <dbReference type="Proteomes" id="UP000053096"/>
    </source>
</evidence>
<dbReference type="InterPro" id="IPR003594">
    <property type="entry name" value="HATPase_dom"/>
</dbReference>
<dbReference type="GO" id="GO:0005524">
    <property type="term" value="F:ATP binding"/>
    <property type="evidence" value="ECO:0007669"/>
    <property type="project" value="UniProtKB-UniRule"/>
</dbReference>
<dbReference type="GO" id="GO:0051082">
    <property type="term" value="F:unfolded protein binding"/>
    <property type="evidence" value="ECO:0007669"/>
    <property type="project" value="UniProtKB-UniRule"/>
</dbReference>